<name>A0A1G9T3D8_9FIRM</name>
<gene>
    <name evidence="2" type="ORF">SAMN04488502_104199</name>
</gene>
<sequence length="166" mass="18803">MRKEALIFFVCLFGNIAPAWAAPINNLDVGSSAYGVMWGTKSNTYYGESQVTETLAIGVQSTVWKNSHTVNEFFGQFDIDDQTKTIIGTRYFDSKTRAYLGVALATPVNFEWTTYLSAMIGKGFHELTAGASYQLSDNTDIDFSYRHYRYHHNKDSIMIGLTYKTW</sequence>
<accession>A0A1G9T3D8</accession>
<dbReference type="STRING" id="146817.SAMN04488502_104199"/>
<proteinExistence type="predicted"/>
<dbReference type="RefSeq" id="WP_092072452.1">
    <property type="nucleotide sequence ID" value="NZ_FNHB01000004.1"/>
</dbReference>
<dbReference type="AlphaFoldDB" id="A0A1G9T3D8"/>
<protein>
    <recommendedName>
        <fullName evidence="4">Outer membrane protein beta-barrel domain-containing protein</fullName>
    </recommendedName>
</protein>
<dbReference type="SUPFAM" id="SSF56925">
    <property type="entry name" value="OMPA-like"/>
    <property type="match status" value="1"/>
</dbReference>
<feature type="signal peptide" evidence="1">
    <location>
        <begin position="1"/>
        <end position="21"/>
    </location>
</feature>
<feature type="chain" id="PRO_5011776087" description="Outer membrane protein beta-barrel domain-containing protein" evidence="1">
    <location>
        <begin position="22"/>
        <end position="166"/>
    </location>
</feature>
<organism evidence="2 3">
    <name type="scientific">Dendrosporobacter quercicolus</name>
    <dbReference type="NCBI Taxonomy" id="146817"/>
    <lineage>
        <taxon>Bacteria</taxon>
        <taxon>Bacillati</taxon>
        <taxon>Bacillota</taxon>
        <taxon>Negativicutes</taxon>
        <taxon>Selenomonadales</taxon>
        <taxon>Sporomusaceae</taxon>
        <taxon>Dendrosporobacter</taxon>
    </lineage>
</organism>
<evidence type="ECO:0000256" key="1">
    <source>
        <dbReference type="SAM" id="SignalP"/>
    </source>
</evidence>
<dbReference type="Proteomes" id="UP000214880">
    <property type="component" value="Unassembled WGS sequence"/>
</dbReference>
<reference evidence="2 3" key="1">
    <citation type="submission" date="2016-10" db="EMBL/GenBank/DDBJ databases">
        <authorList>
            <person name="de Groot N.N."/>
        </authorList>
    </citation>
    <scope>NUCLEOTIDE SEQUENCE [LARGE SCALE GENOMIC DNA]</scope>
    <source>
        <strain evidence="2 3">DSM 1736</strain>
    </source>
</reference>
<dbReference type="OrthoDB" id="1623865at2"/>
<keyword evidence="1" id="KW-0732">Signal</keyword>
<evidence type="ECO:0000313" key="2">
    <source>
        <dbReference type="EMBL" id="SDM42142.1"/>
    </source>
</evidence>
<dbReference type="EMBL" id="FNHB01000004">
    <property type="protein sequence ID" value="SDM42142.1"/>
    <property type="molecule type" value="Genomic_DNA"/>
</dbReference>
<evidence type="ECO:0008006" key="4">
    <source>
        <dbReference type="Google" id="ProtNLM"/>
    </source>
</evidence>
<evidence type="ECO:0000313" key="3">
    <source>
        <dbReference type="Proteomes" id="UP000214880"/>
    </source>
</evidence>
<dbReference type="InterPro" id="IPR011250">
    <property type="entry name" value="OMP/PagP_B-barrel"/>
</dbReference>
<keyword evidence="3" id="KW-1185">Reference proteome</keyword>